<dbReference type="GO" id="GO:0090162">
    <property type="term" value="P:establishment of epithelial cell polarity"/>
    <property type="evidence" value="ECO:0007669"/>
    <property type="project" value="InterPro"/>
</dbReference>
<dbReference type="EMBL" id="VZSS01000283">
    <property type="protein sequence ID" value="NWZ88336.1"/>
    <property type="molecule type" value="Genomic_DNA"/>
</dbReference>
<dbReference type="PANTHER" id="PTHR33689:SF1">
    <property type="entry name" value="FAS-BINDING FACTOR 1"/>
    <property type="match status" value="1"/>
</dbReference>
<dbReference type="AlphaFoldDB" id="A0A7K7R7Y6"/>
<evidence type="ECO:0000313" key="2">
    <source>
        <dbReference type="EMBL" id="NWZ88336.1"/>
    </source>
</evidence>
<evidence type="ECO:0000313" key="3">
    <source>
        <dbReference type="Proteomes" id="UP000540071"/>
    </source>
</evidence>
<feature type="compositionally biased region" description="Pro residues" evidence="1">
    <location>
        <begin position="35"/>
        <end position="44"/>
    </location>
</feature>
<sequence>PLEKPCPEEPAGPGNSSGSKAGRSRDSGMSQMPSVPFPPAPPRPDVTFGDDVDDLVDSLGLGSGADGARNAQGTPGGQGLRKGHTGIQELLGGGSAGKTPEQPGKAELQPDAKEQEQTGERGWGCQEEPDFPFGFYEPSVASGTGQRRGRRCLVGSSSRRPSGATWLGLKDEDFPG</sequence>
<feature type="compositionally biased region" description="Basic and acidic residues" evidence="1">
    <location>
        <begin position="108"/>
        <end position="119"/>
    </location>
</feature>
<accession>A0A7K7R7Y6</accession>
<dbReference type="GO" id="GO:0005814">
    <property type="term" value="C:centriole"/>
    <property type="evidence" value="ECO:0007669"/>
    <property type="project" value="TreeGrafter"/>
</dbReference>
<dbReference type="GO" id="GO:0036064">
    <property type="term" value="C:ciliary basal body"/>
    <property type="evidence" value="ECO:0007669"/>
    <property type="project" value="TreeGrafter"/>
</dbReference>
<comment type="caution">
    <text evidence="2">The sequence shown here is derived from an EMBL/GenBank/DDBJ whole genome shotgun (WGS) entry which is preliminary data.</text>
</comment>
<organism evidence="2 3">
    <name type="scientific">Poecile atricapillus</name>
    <name type="common">Black-capped chickadee</name>
    <name type="synonym">Parus atricapillus</name>
    <dbReference type="NCBI Taxonomy" id="48891"/>
    <lineage>
        <taxon>Eukaryota</taxon>
        <taxon>Metazoa</taxon>
        <taxon>Chordata</taxon>
        <taxon>Craniata</taxon>
        <taxon>Vertebrata</taxon>
        <taxon>Euteleostomi</taxon>
        <taxon>Archelosauria</taxon>
        <taxon>Archosauria</taxon>
        <taxon>Dinosauria</taxon>
        <taxon>Saurischia</taxon>
        <taxon>Theropoda</taxon>
        <taxon>Coelurosauria</taxon>
        <taxon>Aves</taxon>
        <taxon>Neognathae</taxon>
        <taxon>Neoaves</taxon>
        <taxon>Telluraves</taxon>
        <taxon>Australaves</taxon>
        <taxon>Passeriformes</taxon>
        <taxon>Paridae</taxon>
        <taxon>Poecile</taxon>
    </lineage>
</organism>
<gene>
    <name evidence="2" type="primary">Fbf1_0</name>
    <name evidence="2" type="ORF">POEATR_R15279</name>
</gene>
<dbReference type="InterPro" id="IPR033561">
    <property type="entry name" value="FBF1"/>
</dbReference>
<dbReference type="GO" id="GO:0097539">
    <property type="term" value="C:ciliary transition fiber"/>
    <property type="evidence" value="ECO:0007669"/>
    <property type="project" value="InterPro"/>
</dbReference>
<reference evidence="2 3" key="1">
    <citation type="submission" date="2019-09" db="EMBL/GenBank/DDBJ databases">
        <title>Bird 10,000 Genomes (B10K) Project - Family phase.</title>
        <authorList>
            <person name="Zhang G."/>
        </authorList>
    </citation>
    <scope>NUCLEOTIDE SEQUENCE [LARGE SCALE GENOMIC DNA]</scope>
    <source>
        <strain evidence="2">OUT-0023</strain>
        <tissue evidence="2">Blood</tissue>
    </source>
</reference>
<dbReference type="Proteomes" id="UP000540071">
    <property type="component" value="Unassembled WGS sequence"/>
</dbReference>
<evidence type="ECO:0000256" key="1">
    <source>
        <dbReference type="SAM" id="MobiDB-lite"/>
    </source>
</evidence>
<proteinExistence type="predicted"/>
<feature type="non-terminal residue" evidence="2">
    <location>
        <position position="176"/>
    </location>
</feature>
<dbReference type="PANTHER" id="PTHR33689">
    <property type="entry name" value="FAS-BINDING FACTOR 1"/>
    <property type="match status" value="1"/>
</dbReference>
<dbReference type="GO" id="GO:0060271">
    <property type="term" value="P:cilium assembly"/>
    <property type="evidence" value="ECO:0007669"/>
    <property type="project" value="InterPro"/>
</dbReference>
<feature type="non-terminal residue" evidence="2">
    <location>
        <position position="1"/>
    </location>
</feature>
<keyword evidence="3" id="KW-1185">Reference proteome</keyword>
<protein>
    <submittedName>
        <fullName evidence="2">FBF1 factor</fullName>
    </submittedName>
</protein>
<feature type="region of interest" description="Disordered" evidence="1">
    <location>
        <begin position="1"/>
        <end position="176"/>
    </location>
</feature>
<name>A0A7K7R7Y6_POEAT</name>